<gene>
    <name evidence="2" type="ORF">SAMN04488109_5576</name>
</gene>
<proteinExistence type="predicted"/>
<sequence length="370" mass="42324">MVVEKIIGCFLVLLTFSAGPLFAQDECELTLARAQEEFNEGHLYGIPGLLSDCLEKNQNTEWRQRANLLLAETYLLLEDPLGAEQSYLNVLRANPEFLPDQTRDPIDLVYLSRKFTASPIFSFWASAGPNVSPVRVIHDVNIGGEAGTKEKYTLKMGYHADAGFDYHYDEHISASVGLSFASTVFKHTTTNLFGQNKDIVEMTERQSWISLPLSIKYSDNAGRFRPYGYLGFSVRRLLTDNVNIKIFNRDLKSGDEIASSDKQSPNLNFKDKRQSFNEALFVGGGVKYKYGLNYFFVDLRYSLGFKNVVNTDHRYDDITYRWTYVDDDFRLDNLSISIGYIHPFYKARKLKHARTKSVLRKIKKDDNADN</sequence>
<name>A0A1M5W1U4_9BACT</name>
<evidence type="ECO:0000256" key="1">
    <source>
        <dbReference type="SAM" id="SignalP"/>
    </source>
</evidence>
<evidence type="ECO:0000313" key="3">
    <source>
        <dbReference type="Proteomes" id="UP000184212"/>
    </source>
</evidence>
<evidence type="ECO:0000313" key="2">
    <source>
        <dbReference type="EMBL" id="SHH81173.1"/>
    </source>
</evidence>
<dbReference type="AlphaFoldDB" id="A0A1M5W1U4"/>
<organism evidence="2 3">
    <name type="scientific">Chryseolinea serpens</name>
    <dbReference type="NCBI Taxonomy" id="947013"/>
    <lineage>
        <taxon>Bacteria</taxon>
        <taxon>Pseudomonadati</taxon>
        <taxon>Bacteroidota</taxon>
        <taxon>Cytophagia</taxon>
        <taxon>Cytophagales</taxon>
        <taxon>Fulvivirgaceae</taxon>
        <taxon>Chryseolinea</taxon>
    </lineage>
</organism>
<keyword evidence="1" id="KW-0732">Signal</keyword>
<dbReference type="RefSeq" id="WP_073141143.1">
    <property type="nucleotide sequence ID" value="NZ_FQWQ01000004.1"/>
</dbReference>
<dbReference type="STRING" id="947013.SAMN04488109_5576"/>
<keyword evidence="3" id="KW-1185">Reference proteome</keyword>
<feature type="signal peptide" evidence="1">
    <location>
        <begin position="1"/>
        <end position="23"/>
    </location>
</feature>
<protein>
    <submittedName>
        <fullName evidence="2">Uncharacterized protein</fullName>
    </submittedName>
</protein>
<reference evidence="2 3" key="1">
    <citation type="submission" date="2016-11" db="EMBL/GenBank/DDBJ databases">
        <authorList>
            <person name="Jaros S."/>
            <person name="Januszkiewicz K."/>
            <person name="Wedrychowicz H."/>
        </authorList>
    </citation>
    <scope>NUCLEOTIDE SEQUENCE [LARGE SCALE GENOMIC DNA]</scope>
    <source>
        <strain evidence="2 3">DSM 24574</strain>
    </source>
</reference>
<dbReference type="EMBL" id="FQWQ01000004">
    <property type="protein sequence ID" value="SHH81173.1"/>
    <property type="molecule type" value="Genomic_DNA"/>
</dbReference>
<dbReference type="Proteomes" id="UP000184212">
    <property type="component" value="Unassembled WGS sequence"/>
</dbReference>
<feature type="chain" id="PRO_5012251806" evidence="1">
    <location>
        <begin position="24"/>
        <end position="370"/>
    </location>
</feature>
<accession>A0A1M5W1U4</accession>
<dbReference type="OrthoDB" id="977825at2"/>